<organism evidence="2 3">
    <name type="scientific">Breznakibacter xylanolyticus</name>
    <dbReference type="NCBI Taxonomy" id="990"/>
    <lineage>
        <taxon>Bacteria</taxon>
        <taxon>Pseudomonadati</taxon>
        <taxon>Bacteroidota</taxon>
        <taxon>Bacteroidia</taxon>
        <taxon>Marinilabiliales</taxon>
        <taxon>Marinilabiliaceae</taxon>
        <taxon>Breznakibacter</taxon>
    </lineage>
</organism>
<dbReference type="EMBL" id="QKZK01000014">
    <property type="protein sequence ID" value="PZX16109.1"/>
    <property type="molecule type" value="Genomic_DNA"/>
</dbReference>
<dbReference type="OrthoDB" id="1409585at2"/>
<dbReference type="InterPro" id="IPR038765">
    <property type="entry name" value="Papain-like_cys_pep_sf"/>
</dbReference>
<keyword evidence="1" id="KW-0732">Signal</keyword>
<feature type="signal peptide" evidence="1">
    <location>
        <begin position="1"/>
        <end position="22"/>
    </location>
</feature>
<dbReference type="AlphaFoldDB" id="A0A2W7Q345"/>
<proteinExistence type="predicted"/>
<dbReference type="Gene3D" id="1.10.3670.10">
    <property type="entry name" value="Putative xylanase like domain"/>
    <property type="match status" value="1"/>
</dbReference>
<evidence type="ECO:0000313" key="2">
    <source>
        <dbReference type="EMBL" id="PZX16109.1"/>
    </source>
</evidence>
<comment type="caution">
    <text evidence="2">The sequence shown here is derived from an EMBL/GenBank/DDBJ whole genome shotgun (WGS) entry which is preliminary data.</text>
</comment>
<dbReference type="InterPro" id="IPR010846">
    <property type="entry name" value="AmiA-like"/>
</dbReference>
<dbReference type="SUPFAM" id="SSF54001">
    <property type="entry name" value="Cysteine proteinases"/>
    <property type="match status" value="1"/>
</dbReference>
<name>A0A2W7Q345_9BACT</name>
<accession>A0A2W7Q345</accession>
<dbReference type="Proteomes" id="UP000249239">
    <property type="component" value="Unassembled WGS sequence"/>
</dbReference>
<sequence length="302" mass="33678">MHHTPFIALLVALTSLTCCCTAQNRTAESPQHTTRLNVRYTPDDSTRVTQLLTTCSTAPDSLPATIIHLARQFMGTPYVAATLEGNDPEQLVVNLRELDCTTFVENVTALARCVHNQQTTFDDFCNALTTLRYRNGIIDGYPSRLHYFTEWLLNNRSRNLIELPGEQFAPALFRPSVSFMSTHPDKYKALTANPAFVPLIARAEQYISQQQLRYIPKERLAEYEGHLREGDIIAITTAIPGLDISHVGIACFVNQRLHMIHASSTLKKVVVTDKPLANYLAGIRSNTGIVVARVRGEKKGAK</sequence>
<reference evidence="2 3" key="1">
    <citation type="submission" date="2018-06" db="EMBL/GenBank/DDBJ databases">
        <title>Genomic Encyclopedia of Archaeal and Bacterial Type Strains, Phase II (KMG-II): from individual species to whole genera.</title>
        <authorList>
            <person name="Goeker M."/>
        </authorList>
    </citation>
    <scope>NUCLEOTIDE SEQUENCE [LARGE SCALE GENOMIC DNA]</scope>
    <source>
        <strain evidence="2 3">DSM 6779</strain>
    </source>
</reference>
<feature type="chain" id="PRO_5016051642" evidence="1">
    <location>
        <begin position="23"/>
        <end position="302"/>
    </location>
</feature>
<protein>
    <submittedName>
        <fullName evidence="2">Uncharacterized protein DUF1460</fullName>
    </submittedName>
</protein>
<dbReference type="Pfam" id="PF07313">
    <property type="entry name" value="AmiA-like"/>
    <property type="match status" value="1"/>
</dbReference>
<evidence type="ECO:0000256" key="1">
    <source>
        <dbReference type="SAM" id="SignalP"/>
    </source>
</evidence>
<evidence type="ECO:0000313" key="3">
    <source>
        <dbReference type="Proteomes" id="UP000249239"/>
    </source>
</evidence>
<gene>
    <name evidence="2" type="ORF">LX69_01984</name>
</gene>
<keyword evidence="3" id="KW-1185">Reference proteome</keyword>
<dbReference type="RefSeq" id="WP_111445840.1">
    <property type="nucleotide sequence ID" value="NZ_QKZK01000014.1"/>
</dbReference>
<dbReference type="Gene3D" id="2.30.260.10">
    <property type="entry name" value="putative xylanase like domain"/>
    <property type="match status" value="1"/>
</dbReference>